<feature type="site" description="Electron transfer via tryptophanyl radical" evidence="9">
    <location>
        <position position="361"/>
    </location>
</feature>
<proteinExistence type="inferred from homology"/>
<dbReference type="GO" id="GO:0009416">
    <property type="term" value="P:response to light stimulus"/>
    <property type="evidence" value="ECO:0007669"/>
    <property type="project" value="TreeGrafter"/>
</dbReference>
<sequence>MAKQDAPVIVWFRRDLRLADNAALTAAVRSGAPLLPLYILDDETPGDFRMGGASRWWLHGSLAALNDSLGGHLVLRKGPAAKTLASLLDETGATAVHASKGYDPWDAALEDTIAKLCDGKGAALHLHPGALLFAPDSIQTGSGQPYRVFTPFWKACLAAPAPASPLKAPKLEKFANAKSESLSSFKLLPTKPDWAGGLRAAWTPGEAAAQAQLAAFIDDGVAGYANSRDSFEPDATSRLSPHLHFGEISPNQAWHAVRYASDAAPGVAQGAQAFLRQIGWREFSHHLLHHFPAMATAPLRPDFAGFPWRNDEASLAAWQRGETGYPIVDAAMRQLWHTGWMPNRTRMIVASFLVKHLLIPWQTGAAWFWDTLVDADLANNAAGWQWVAGCGTDAAPYFRVFNPVLQGRKFDAGGDYVRTWVPALANLPAPDIHAPWETPDLILAQADVALGGNYPKPIVDHAAARARALRAFDTIRR</sequence>
<dbReference type="Gene3D" id="1.25.40.80">
    <property type="match status" value="1"/>
</dbReference>
<evidence type="ECO:0000256" key="1">
    <source>
        <dbReference type="ARBA" id="ARBA00001932"/>
    </source>
</evidence>
<dbReference type="PROSITE" id="PS51645">
    <property type="entry name" value="PHR_CRY_ALPHA_BETA"/>
    <property type="match status" value="1"/>
</dbReference>
<dbReference type="Pfam" id="PF00875">
    <property type="entry name" value="DNA_photolyase"/>
    <property type="match status" value="1"/>
</dbReference>
<feature type="site" description="Electron transfer via tryptophanyl radical" evidence="9">
    <location>
        <position position="384"/>
    </location>
</feature>
<dbReference type="PANTHER" id="PTHR11455:SF9">
    <property type="entry name" value="CRYPTOCHROME CIRCADIAN CLOCK 5 ISOFORM X1"/>
    <property type="match status" value="1"/>
</dbReference>
<dbReference type="RefSeq" id="WP_069442558.1">
    <property type="nucleotide sequence ID" value="NZ_LPWF01000033.1"/>
</dbReference>
<keyword evidence="13" id="KW-1185">Reference proteome</keyword>
<organism evidence="12 13">
    <name type="scientific">Methyloceanibacter superfactus</name>
    <dbReference type="NCBI Taxonomy" id="1774969"/>
    <lineage>
        <taxon>Bacteria</taxon>
        <taxon>Pseudomonadati</taxon>
        <taxon>Pseudomonadota</taxon>
        <taxon>Alphaproteobacteria</taxon>
        <taxon>Hyphomicrobiales</taxon>
        <taxon>Hyphomicrobiaceae</taxon>
        <taxon>Methyloceanibacter</taxon>
    </lineage>
</organism>
<dbReference type="PROSITE" id="PS00394">
    <property type="entry name" value="DNA_PHOTOLYASES_1_1"/>
    <property type="match status" value="1"/>
</dbReference>
<feature type="binding site" evidence="8">
    <location>
        <position position="274"/>
    </location>
    <ligand>
        <name>FAD</name>
        <dbReference type="ChEBI" id="CHEBI:57692"/>
    </ligand>
</feature>
<dbReference type="SUPFAM" id="SSF48173">
    <property type="entry name" value="Cryptochrome/photolyase FAD-binding domain"/>
    <property type="match status" value="1"/>
</dbReference>
<feature type="binding site" evidence="8">
    <location>
        <begin position="374"/>
        <end position="376"/>
    </location>
    <ligand>
        <name>FAD</name>
        <dbReference type="ChEBI" id="CHEBI:57692"/>
    </ligand>
</feature>
<evidence type="ECO:0000313" key="13">
    <source>
        <dbReference type="Proteomes" id="UP000094472"/>
    </source>
</evidence>
<evidence type="ECO:0000256" key="7">
    <source>
        <dbReference type="ARBA" id="ARBA00033999"/>
    </source>
</evidence>
<evidence type="ECO:0000256" key="2">
    <source>
        <dbReference type="ARBA" id="ARBA00013149"/>
    </source>
</evidence>
<dbReference type="FunFam" id="1.10.579.10:FF:000003">
    <property type="entry name" value="Deoxyribodipyrimidine photo-lyase"/>
    <property type="match status" value="1"/>
</dbReference>
<evidence type="ECO:0000259" key="11">
    <source>
        <dbReference type="PROSITE" id="PS51645"/>
    </source>
</evidence>
<keyword evidence="4 8" id="KW-0285">Flavoprotein</keyword>
<dbReference type="EMBL" id="LPWF01000033">
    <property type="protein sequence ID" value="ODR96006.1"/>
    <property type="molecule type" value="Genomic_DNA"/>
</dbReference>
<feature type="binding site" evidence="8">
    <location>
        <position position="224"/>
    </location>
    <ligand>
        <name>FAD</name>
        <dbReference type="ChEBI" id="CHEBI:57692"/>
    </ligand>
</feature>
<gene>
    <name evidence="12" type="ORF">AUC69_01910</name>
</gene>
<dbReference type="InterPro" id="IPR005101">
    <property type="entry name" value="Cryptochr/Photolyase_FAD-bd"/>
</dbReference>
<dbReference type="InterPro" id="IPR036155">
    <property type="entry name" value="Crypto/Photolyase_N_sf"/>
</dbReference>
<name>A0A1E3VSS7_9HYPH</name>
<dbReference type="PANTHER" id="PTHR11455">
    <property type="entry name" value="CRYPTOCHROME"/>
    <property type="match status" value="1"/>
</dbReference>
<comment type="catalytic activity">
    <reaction evidence="7">
        <text>cyclobutadipyrimidine (in DNA) = 2 pyrimidine residues (in DNA).</text>
        <dbReference type="EC" id="4.1.99.3"/>
    </reaction>
</comment>
<dbReference type="PRINTS" id="PR00147">
    <property type="entry name" value="DNAPHOTLYASE"/>
</dbReference>
<dbReference type="GO" id="GO:0071949">
    <property type="term" value="F:FAD binding"/>
    <property type="evidence" value="ECO:0007669"/>
    <property type="project" value="TreeGrafter"/>
</dbReference>
<evidence type="ECO:0000256" key="3">
    <source>
        <dbReference type="ARBA" id="ARBA00014046"/>
    </source>
</evidence>
<evidence type="ECO:0000256" key="4">
    <source>
        <dbReference type="ARBA" id="ARBA00022630"/>
    </source>
</evidence>
<dbReference type="InterPro" id="IPR002081">
    <property type="entry name" value="Cryptochrome/DNA_photolyase_1"/>
</dbReference>
<evidence type="ECO:0000256" key="10">
    <source>
        <dbReference type="RuleBase" id="RU004182"/>
    </source>
</evidence>
<protein>
    <recommendedName>
        <fullName evidence="3">Deoxyribodipyrimidine photo-lyase</fullName>
        <ecNumber evidence="2">4.1.99.3</ecNumber>
    </recommendedName>
</protein>
<comment type="cofactor">
    <cofactor evidence="1">
        <name>(6R)-5,10-methylene-5,6,7,8-tetrahydrofolate</name>
        <dbReference type="ChEBI" id="CHEBI:15636"/>
    </cofactor>
</comment>
<dbReference type="Gene3D" id="1.10.579.10">
    <property type="entry name" value="DNA Cyclobutane Dipyrimidine Photolyase, subunit A, domain 3"/>
    <property type="match status" value="1"/>
</dbReference>
<dbReference type="Pfam" id="PF03441">
    <property type="entry name" value="FAD_binding_7"/>
    <property type="match status" value="1"/>
</dbReference>
<evidence type="ECO:0000256" key="5">
    <source>
        <dbReference type="ARBA" id="ARBA00022827"/>
    </source>
</evidence>
<accession>A0A1E3VSS7</accession>
<evidence type="ECO:0000313" key="12">
    <source>
        <dbReference type="EMBL" id="ODR96006.1"/>
    </source>
</evidence>
<dbReference type="GO" id="GO:0003677">
    <property type="term" value="F:DNA binding"/>
    <property type="evidence" value="ECO:0007669"/>
    <property type="project" value="TreeGrafter"/>
</dbReference>
<keyword evidence="6 10" id="KW-0157">Chromophore</keyword>
<feature type="domain" description="Photolyase/cryptochrome alpha/beta" evidence="11">
    <location>
        <begin position="6"/>
        <end position="132"/>
    </location>
</feature>
<dbReference type="AlphaFoldDB" id="A0A1E3VSS7"/>
<keyword evidence="12" id="KW-0456">Lyase</keyword>
<evidence type="ECO:0000256" key="9">
    <source>
        <dbReference type="PIRSR" id="PIRSR602081-2"/>
    </source>
</evidence>
<dbReference type="Proteomes" id="UP000094472">
    <property type="component" value="Unassembled WGS sequence"/>
</dbReference>
<dbReference type="GO" id="GO:0003904">
    <property type="term" value="F:deoxyribodipyrimidine photo-lyase activity"/>
    <property type="evidence" value="ECO:0007669"/>
    <property type="project" value="UniProtKB-EC"/>
</dbReference>
<dbReference type="InterPro" id="IPR036134">
    <property type="entry name" value="Crypto/Photolyase_FAD-like_sf"/>
</dbReference>
<dbReference type="PROSITE" id="PS00691">
    <property type="entry name" value="DNA_PHOTOLYASES_1_2"/>
    <property type="match status" value="1"/>
</dbReference>
<dbReference type="OrthoDB" id="9772484at2"/>
<dbReference type="GO" id="GO:0000719">
    <property type="term" value="P:photoreactive repair"/>
    <property type="evidence" value="ECO:0007669"/>
    <property type="project" value="UniProtKB-ARBA"/>
</dbReference>
<comment type="caution">
    <text evidence="12">The sequence shown here is derived from an EMBL/GenBank/DDBJ whole genome shotgun (WGS) entry which is preliminary data.</text>
</comment>
<dbReference type="InterPro" id="IPR006050">
    <property type="entry name" value="DNA_photolyase_N"/>
</dbReference>
<dbReference type="STRING" id="1774969.AUC69_01910"/>
<dbReference type="EC" id="4.1.99.3" evidence="2"/>
<dbReference type="InterPro" id="IPR018394">
    <property type="entry name" value="DNA_photolyase_1_CS_C"/>
</dbReference>
<dbReference type="SUPFAM" id="SSF52425">
    <property type="entry name" value="Cryptochrome/photolyase, N-terminal domain"/>
    <property type="match status" value="1"/>
</dbReference>
<dbReference type="InterPro" id="IPR014729">
    <property type="entry name" value="Rossmann-like_a/b/a_fold"/>
</dbReference>
<feature type="site" description="Electron transfer via tryptophanyl radical" evidence="9">
    <location>
        <position position="308"/>
    </location>
</feature>
<feature type="binding site" evidence="8">
    <location>
        <begin position="236"/>
        <end position="240"/>
    </location>
    <ligand>
        <name>FAD</name>
        <dbReference type="ChEBI" id="CHEBI:57692"/>
    </ligand>
</feature>
<comment type="cofactor">
    <cofactor evidence="8">
        <name>FAD</name>
        <dbReference type="ChEBI" id="CHEBI:57692"/>
    </cofactor>
    <text evidence="8">Binds 1 FAD per subunit.</text>
</comment>
<comment type="similarity">
    <text evidence="10">Belongs to the DNA photolyase family.</text>
</comment>
<evidence type="ECO:0000256" key="8">
    <source>
        <dbReference type="PIRSR" id="PIRSR602081-1"/>
    </source>
</evidence>
<reference evidence="12 13" key="1">
    <citation type="journal article" date="2016" name="Environ. Microbiol.">
        <title>New Methyloceanibacter diversity from North Sea sediments includes methanotroph containing solely the soluble methane monooxygenase.</title>
        <authorList>
            <person name="Vekeman B."/>
            <person name="Kerckhof F.M."/>
            <person name="Cremers G."/>
            <person name="de Vos P."/>
            <person name="Vandamme P."/>
            <person name="Boon N."/>
            <person name="Op den Camp H.J."/>
            <person name="Heylen K."/>
        </authorList>
    </citation>
    <scope>NUCLEOTIDE SEQUENCE [LARGE SCALE GENOMIC DNA]</scope>
    <source>
        <strain evidence="12 13">R-67175</strain>
    </source>
</reference>
<keyword evidence="5 8" id="KW-0274">FAD</keyword>
<dbReference type="Gene3D" id="3.40.50.620">
    <property type="entry name" value="HUPs"/>
    <property type="match status" value="1"/>
</dbReference>
<evidence type="ECO:0000256" key="6">
    <source>
        <dbReference type="ARBA" id="ARBA00022991"/>
    </source>
</evidence>